<dbReference type="PANTHER" id="PTHR42928:SF5">
    <property type="entry name" value="BLR1237 PROTEIN"/>
    <property type="match status" value="1"/>
</dbReference>
<evidence type="ECO:0000313" key="2">
    <source>
        <dbReference type="EMBL" id="GHD05102.1"/>
    </source>
</evidence>
<keyword evidence="3" id="KW-1185">Reference proteome</keyword>
<reference evidence="3" key="1">
    <citation type="journal article" date="2019" name="Int. J. Syst. Evol. Microbiol.">
        <title>The Global Catalogue of Microorganisms (GCM) 10K type strain sequencing project: providing services to taxonomists for standard genome sequencing and annotation.</title>
        <authorList>
            <consortium name="The Broad Institute Genomics Platform"/>
            <consortium name="The Broad Institute Genome Sequencing Center for Infectious Disease"/>
            <person name="Wu L."/>
            <person name="Ma J."/>
        </authorList>
    </citation>
    <scope>NUCLEOTIDE SEQUENCE [LARGE SCALE GENOMIC DNA]</scope>
    <source>
        <strain evidence="3">KCTC 23314</strain>
    </source>
</reference>
<gene>
    <name evidence="2" type="ORF">GCM10007320_66690</name>
</gene>
<organism evidence="2 3">
    <name type="scientific">Pseudorhodoferax aquiterrae</name>
    <dbReference type="NCBI Taxonomy" id="747304"/>
    <lineage>
        <taxon>Bacteria</taxon>
        <taxon>Pseudomonadati</taxon>
        <taxon>Pseudomonadota</taxon>
        <taxon>Betaproteobacteria</taxon>
        <taxon>Burkholderiales</taxon>
        <taxon>Comamonadaceae</taxon>
    </lineage>
</organism>
<sequence length="202" mass="21376">MGARDQWNAHAAFPAKTMQELIAKAQKAPGQITFASPGTGSLGHANVEYFSSLAKIKLLHVPYKGSGMALNDTIAGQVDGITDNLPSALLHIQSGRLRALAVLSDKRSPALPDVPTYGELGYPQMGNGGWFGVVAPAGTPQDIVNKLNLAIHSAMQQPEFIKKMDEAGATLIPNTPAQFQAQIQQAVTRYAAVAKVAKFSAE</sequence>
<evidence type="ECO:0000313" key="3">
    <source>
        <dbReference type="Proteomes" id="UP000626210"/>
    </source>
</evidence>
<name>A0ABQ3GGB9_9BURK</name>
<proteinExistence type="inferred from homology"/>
<dbReference type="SUPFAM" id="SSF53850">
    <property type="entry name" value="Periplasmic binding protein-like II"/>
    <property type="match status" value="1"/>
</dbReference>
<protein>
    <recommendedName>
        <fullName evidence="4">Tripartite tricarboxylate transporter family receptor</fullName>
    </recommendedName>
</protein>
<dbReference type="EMBL" id="BMYK01000063">
    <property type="protein sequence ID" value="GHD05102.1"/>
    <property type="molecule type" value="Genomic_DNA"/>
</dbReference>
<dbReference type="Proteomes" id="UP000626210">
    <property type="component" value="Unassembled WGS sequence"/>
</dbReference>
<dbReference type="InterPro" id="IPR005064">
    <property type="entry name" value="BUG"/>
</dbReference>
<comment type="caution">
    <text evidence="2">The sequence shown here is derived from an EMBL/GenBank/DDBJ whole genome shotgun (WGS) entry which is preliminary data.</text>
</comment>
<dbReference type="Gene3D" id="3.40.190.10">
    <property type="entry name" value="Periplasmic binding protein-like II"/>
    <property type="match status" value="1"/>
</dbReference>
<evidence type="ECO:0000256" key="1">
    <source>
        <dbReference type="ARBA" id="ARBA00006987"/>
    </source>
</evidence>
<evidence type="ECO:0008006" key="4">
    <source>
        <dbReference type="Google" id="ProtNLM"/>
    </source>
</evidence>
<dbReference type="PANTHER" id="PTHR42928">
    <property type="entry name" value="TRICARBOXYLATE-BINDING PROTEIN"/>
    <property type="match status" value="1"/>
</dbReference>
<dbReference type="Pfam" id="PF03401">
    <property type="entry name" value="TctC"/>
    <property type="match status" value="1"/>
</dbReference>
<comment type="similarity">
    <text evidence="1">Belongs to the UPF0065 (bug) family.</text>
</comment>
<accession>A0ABQ3GGB9</accession>